<dbReference type="KEGG" id="nak:EH165_02275"/>
<organism evidence="2 3">
    <name type="scientific">Nakamurella antarctica</name>
    <dbReference type="NCBI Taxonomy" id="1902245"/>
    <lineage>
        <taxon>Bacteria</taxon>
        <taxon>Bacillati</taxon>
        <taxon>Actinomycetota</taxon>
        <taxon>Actinomycetes</taxon>
        <taxon>Nakamurellales</taxon>
        <taxon>Nakamurellaceae</taxon>
        <taxon>Nakamurella</taxon>
    </lineage>
</organism>
<dbReference type="InterPro" id="IPR011008">
    <property type="entry name" value="Dimeric_a/b-barrel"/>
</dbReference>
<dbReference type="SUPFAM" id="SSF54909">
    <property type="entry name" value="Dimeric alpha+beta barrel"/>
    <property type="match status" value="1"/>
</dbReference>
<dbReference type="Pfam" id="PF07876">
    <property type="entry name" value="Dabb"/>
    <property type="match status" value="1"/>
</dbReference>
<gene>
    <name evidence="2" type="ORF">EH165_02275</name>
</gene>
<protein>
    <submittedName>
        <fullName evidence="2">Dabb family protein</fullName>
    </submittedName>
</protein>
<dbReference type="OrthoDB" id="9816070at2"/>
<evidence type="ECO:0000313" key="2">
    <source>
        <dbReference type="EMBL" id="AZI57159.1"/>
    </source>
</evidence>
<reference evidence="2 3" key="2">
    <citation type="submission" date="2018-12" db="EMBL/GenBank/DDBJ databases">
        <title>Nakamurella antarcticus sp. nov., isolated from Antarctica South Shetland Islands soil.</title>
        <authorList>
            <person name="Peng F."/>
        </authorList>
    </citation>
    <scope>NUCLEOTIDE SEQUENCE [LARGE SCALE GENOMIC DNA]</scope>
    <source>
        <strain evidence="2 3">S14-144</strain>
    </source>
</reference>
<dbReference type="Gene3D" id="3.30.70.100">
    <property type="match status" value="1"/>
</dbReference>
<feature type="domain" description="Stress-response A/B barrel" evidence="1">
    <location>
        <begin position="2"/>
        <end position="99"/>
    </location>
</feature>
<sequence>MIRHILLAQVPTESEKAMLQSFDDLRAVVDRLPGATGLAFGPSRSPEALERGFTHGLCIDFVDHDALKLYADDAEHRAIGQRIVGCALGGVDGLVVVDLELH</sequence>
<dbReference type="AlphaFoldDB" id="A0A3G8ZIG0"/>
<name>A0A3G8ZIG0_9ACTN</name>
<proteinExistence type="predicted"/>
<evidence type="ECO:0000259" key="1">
    <source>
        <dbReference type="PROSITE" id="PS51502"/>
    </source>
</evidence>
<dbReference type="SMART" id="SM00886">
    <property type="entry name" value="Dabb"/>
    <property type="match status" value="1"/>
</dbReference>
<accession>A0A3G8ZIG0</accession>
<dbReference type="Proteomes" id="UP000268084">
    <property type="component" value="Chromosome"/>
</dbReference>
<dbReference type="PROSITE" id="PS51502">
    <property type="entry name" value="S_R_A_B_BARREL"/>
    <property type="match status" value="1"/>
</dbReference>
<reference evidence="2 3" key="1">
    <citation type="submission" date="2018-11" db="EMBL/GenBank/DDBJ databases">
        <authorList>
            <person name="Da X."/>
        </authorList>
    </citation>
    <scope>NUCLEOTIDE SEQUENCE [LARGE SCALE GENOMIC DNA]</scope>
    <source>
        <strain evidence="2 3">S14-144</strain>
    </source>
</reference>
<evidence type="ECO:0000313" key="3">
    <source>
        <dbReference type="Proteomes" id="UP000268084"/>
    </source>
</evidence>
<dbReference type="RefSeq" id="WP_124797844.1">
    <property type="nucleotide sequence ID" value="NZ_CP034170.1"/>
</dbReference>
<dbReference type="EMBL" id="CP034170">
    <property type="protein sequence ID" value="AZI57159.1"/>
    <property type="molecule type" value="Genomic_DNA"/>
</dbReference>
<dbReference type="InterPro" id="IPR013097">
    <property type="entry name" value="Dabb"/>
</dbReference>
<keyword evidence="3" id="KW-1185">Reference proteome</keyword>